<reference evidence="1" key="1">
    <citation type="journal article" date="2012" name="Nature">
        <title>The oyster genome reveals stress adaptation and complexity of shell formation.</title>
        <authorList>
            <person name="Zhang G."/>
            <person name="Fang X."/>
            <person name="Guo X."/>
            <person name="Li L."/>
            <person name="Luo R."/>
            <person name="Xu F."/>
            <person name="Yang P."/>
            <person name="Zhang L."/>
            <person name="Wang X."/>
            <person name="Qi H."/>
            <person name="Xiong Z."/>
            <person name="Que H."/>
            <person name="Xie Y."/>
            <person name="Holland P.W."/>
            <person name="Paps J."/>
            <person name="Zhu Y."/>
            <person name="Wu F."/>
            <person name="Chen Y."/>
            <person name="Wang J."/>
            <person name="Peng C."/>
            <person name="Meng J."/>
            <person name="Yang L."/>
            <person name="Liu J."/>
            <person name="Wen B."/>
            <person name="Zhang N."/>
            <person name="Huang Z."/>
            <person name="Zhu Q."/>
            <person name="Feng Y."/>
            <person name="Mount A."/>
            <person name="Hedgecock D."/>
            <person name="Xu Z."/>
            <person name="Liu Y."/>
            <person name="Domazet-Loso T."/>
            <person name="Du Y."/>
            <person name="Sun X."/>
            <person name="Zhang S."/>
            <person name="Liu B."/>
            <person name="Cheng P."/>
            <person name="Jiang X."/>
            <person name="Li J."/>
            <person name="Fan D."/>
            <person name="Wang W."/>
            <person name="Fu W."/>
            <person name="Wang T."/>
            <person name="Wang B."/>
            <person name="Zhang J."/>
            <person name="Peng Z."/>
            <person name="Li Y."/>
            <person name="Li N."/>
            <person name="Wang J."/>
            <person name="Chen M."/>
            <person name="He Y."/>
            <person name="Tan F."/>
            <person name="Song X."/>
            <person name="Zheng Q."/>
            <person name="Huang R."/>
            <person name="Yang H."/>
            <person name="Du X."/>
            <person name="Chen L."/>
            <person name="Yang M."/>
            <person name="Gaffney P.M."/>
            <person name="Wang S."/>
            <person name="Luo L."/>
            <person name="She Z."/>
            <person name="Ming Y."/>
            <person name="Huang W."/>
            <person name="Zhang S."/>
            <person name="Huang B."/>
            <person name="Zhang Y."/>
            <person name="Qu T."/>
            <person name="Ni P."/>
            <person name="Miao G."/>
            <person name="Wang J."/>
            <person name="Wang Q."/>
            <person name="Steinberg C.E."/>
            <person name="Wang H."/>
            <person name="Li N."/>
            <person name="Qian L."/>
            <person name="Zhang G."/>
            <person name="Li Y."/>
            <person name="Yang H."/>
            <person name="Liu X."/>
            <person name="Wang J."/>
            <person name="Yin Y."/>
            <person name="Wang J."/>
        </authorList>
    </citation>
    <scope>NUCLEOTIDE SEQUENCE [LARGE SCALE GENOMIC DNA]</scope>
    <source>
        <strain evidence="1">05x7-T-G4-1.051#20</strain>
    </source>
</reference>
<dbReference type="InParanoid" id="K1PZM8"/>
<proteinExistence type="predicted"/>
<dbReference type="AlphaFoldDB" id="K1PZM8"/>
<sequence>MKKRYSLDSRELQEVIAEQVKKAEKNYSMEVKSQNDKVDLLSKQYSDLEDEFRMALQIEANRFKELQHAYQTVSEENAENKQALLAAQQKDETSSAMISELTQLVKEQKGRIAELSKAKHEQGAEYKDRIQVLEAHVEEARKRMLQMELLKQDKTKLLAQVEAQESVICGLRAERKLWGQELAQQGSSLAQDRGRLESKIEALNSEVTILKKNLEREADALKIKTKMLEDQTETIRKLKEAVVERDEEIKRTREEALRTQQNLEEQLAEERGSTQENQETLERLRERKQELKQETQDLRAELEDSKKAHSILNNKWKEKSQLIGQLEKQVTEMRDNWESKERKLTTERDKAIEAANIAIGKLKTVDDAFRHQLESKEMKHREDMAELEEERQIELERANQRIVAVEDEMRELLQETQANKKAMEDKVKRLTRAMTELQSDLI</sequence>
<organism evidence="1">
    <name type="scientific">Magallana gigas</name>
    <name type="common">Pacific oyster</name>
    <name type="synonym">Crassostrea gigas</name>
    <dbReference type="NCBI Taxonomy" id="29159"/>
    <lineage>
        <taxon>Eukaryota</taxon>
        <taxon>Metazoa</taxon>
        <taxon>Spiralia</taxon>
        <taxon>Lophotrochozoa</taxon>
        <taxon>Mollusca</taxon>
        <taxon>Bivalvia</taxon>
        <taxon>Autobranchia</taxon>
        <taxon>Pteriomorphia</taxon>
        <taxon>Ostreida</taxon>
        <taxon>Ostreoidea</taxon>
        <taxon>Ostreidae</taxon>
        <taxon>Magallana</taxon>
    </lineage>
</organism>
<dbReference type="EMBL" id="JH815744">
    <property type="protein sequence ID" value="EKC27093.1"/>
    <property type="molecule type" value="Genomic_DNA"/>
</dbReference>
<name>K1PZM8_MAGGI</name>
<accession>K1PZM8</accession>
<protein>
    <submittedName>
        <fullName evidence="1">Leucine-rich repeat and coiled-coil domain-containing protein 1</fullName>
    </submittedName>
</protein>
<gene>
    <name evidence="1" type="ORF">CGI_10014914</name>
</gene>
<dbReference type="HOGENOM" id="CLU_620015_0_0_1"/>
<evidence type="ECO:0000313" key="1">
    <source>
        <dbReference type="EMBL" id="EKC27093.1"/>
    </source>
</evidence>